<dbReference type="EMBL" id="CAJJDP010000096">
    <property type="protein sequence ID" value="CAD8190577.1"/>
    <property type="molecule type" value="Genomic_DNA"/>
</dbReference>
<evidence type="ECO:0000313" key="1">
    <source>
        <dbReference type="EMBL" id="CAD8190577.1"/>
    </source>
</evidence>
<dbReference type="Proteomes" id="UP000683925">
    <property type="component" value="Unassembled WGS sequence"/>
</dbReference>
<protein>
    <submittedName>
        <fullName evidence="1">Uncharacterized protein</fullName>
    </submittedName>
</protein>
<dbReference type="AlphaFoldDB" id="A0A8S1WPA0"/>
<comment type="caution">
    <text evidence="1">The sequence shown here is derived from an EMBL/GenBank/DDBJ whole genome shotgun (WGS) entry which is preliminary data.</text>
</comment>
<organism evidence="1 2">
    <name type="scientific">Paramecium octaurelia</name>
    <dbReference type="NCBI Taxonomy" id="43137"/>
    <lineage>
        <taxon>Eukaryota</taxon>
        <taxon>Sar</taxon>
        <taxon>Alveolata</taxon>
        <taxon>Ciliophora</taxon>
        <taxon>Intramacronucleata</taxon>
        <taxon>Oligohymenophorea</taxon>
        <taxon>Peniculida</taxon>
        <taxon>Parameciidae</taxon>
        <taxon>Paramecium</taxon>
    </lineage>
</organism>
<reference evidence="1" key="1">
    <citation type="submission" date="2021-01" db="EMBL/GenBank/DDBJ databases">
        <authorList>
            <consortium name="Genoscope - CEA"/>
            <person name="William W."/>
        </authorList>
    </citation>
    <scope>NUCLEOTIDE SEQUENCE</scope>
</reference>
<gene>
    <name evidence="1" type="ORF">POCTA_138.1.T0970231</name>
</gene>
<accession>A0A8S1WPA0</accession>
<evidence type="ECO:0000313" key="2">
    <source>
        <dbReference type="Proteomes" id="UP000683925"/>
    </source>
</evidence>
<keyword evidence="2" id="KW-1185">Reference proteome</keyword>
<proteinExistence type="predicted"/>
<sequence length="169" mass="20395">MIYNIQDPYIQITQHTICFINDNLFTFQPFSNDYMYVYQINSSSKQYSKTKQINVKSYSYGCMNLFPQQYIKQKCLLANKNGNNVNLVRINQNGEFITQQSIQFENYFIFGQVSENGKQLMTWEFNSRKILIRKMSNYEQWIIKQIINIFTSIKLKNYRYDVYISKYNM</sequence>
<dbReference type="OrthoDB" id="321033at2759"/>
<name>A0A8S1WPA0_PAROT</name>